<evidence type="ECO:0000313" key="3">
    <source>
        <dbReference type="EMBL" id="CAH0515344.1"/>
    </source>
</evidence>
<evidence type="ECO:0000256" key="1">
    <source>
        <dbReference type="SAM" id="MobiDB-lite"/>
    </source>
</evidence>
<organism evidence="2 5">
    <name type="scientific">Peronospora belbahrii</name>
    <dbReference type="NCBI Taxonomy" id="622444"/>
    <lineage>
        <taxon>Eukaryota</taxon>
        <taxon>Sar</taxon>
        <taxon>Stramenopiles</taxon>
        <taxon>Oomycota</taxon>
        <taxon>Peronosporomycetes</taxon>
        <taxon>Peronosporales</taxon>
        <taxon>Peronosporaceae</taxon>
        <taxon>Peronospora</taxon>
    </lineage>
</organism>
<dbReference type="Proteomes" id="UP001158986">
    <property type="component" value="Unassembled WGS sequence"/>
</dbReference>
<comment type="caution">
    <text evidence="2">The sequence shown here is derived from an EMBL/GenBank/DDBJ whole genome shotgun (WGS) entry which is preliminary data.</text>
</comment>
<accession>A0AAU9KZ92</accession>
<dbReference type="Proteomes" id="UP001160483">
    <property type="component" value="Unassembled WGS sequence"/>
</dbReference>
<reference evidence="2 4" key="1">
    <citation type="submission" date="2021-11" db="EMBL/GenBank/DDBJ databases">
        <authorList>
            <person name="Islam A."/>
            <person name="Islam S."/>
            <person name="Flora M.S."/>
            <person name="Rahman M."/>
            <person name="Ziaur R.M."/>
            <person name="Epstein J.H."/>
            <person name="Hassan M."/>
            <person name="Klassen M."/>
            <person name="Woodard K."/>
            <person name="Webb A."/>
            <person name="Webby R.J."/>
            <person name="El Zowalaty M.E."/>
        </authorList>
    </citation>
    <scope>NUCLEOTIDE SEQUENCE</scope>
    <source>
        <strain evidence="3">Pbs1</strain>
        <strain evidence="2">Pbs3</strain>
    </source>
</reference>
<gene>
    <name evidence="3" type="ORF">PBS001_LOCUS2057</name>
    <name evidence="2" type="ORF">PBS003_LOCUS4166</name>
</gene>
<evidence type="ECO:0000313" key="4">
    <source>
        <dbReference type="Proteomes" id="UP001158986"/>
    </source>
</evidence>
<sequence length="165" mass="18643">MTNSTDKLAAERQHQPMRNCSHAVASTIIQRHRNNRQRFDSADYEMARRALGPCAGCTCGKCALSNSVDLEHEPEPENTIHCDELRCLRLQRFDSADWMLLKVQQTEQPLQTDFPSRDPTNVAQMFMDRHALKRCAFVGPRPVKNGQDSVEGDPTSRLGDPMTST</sequence>
<evidence type="ECO:0000313" key="5">
    <source>
        <dbReference type="Proteomes" id="UP001160483"/>
    </source>
</evidence>
<dbReference type="EMBL" id="CAKLCB010000109">
    <property type="protein sequence ID" value="CAH0515344.1"/>
    <property type="molecule type" value="Genomic_DNA"/>
</dbReference>
<feature type="region of interest" description="Disordered" evidence="1">
    <location>
        <begin position="143"/>
        <end position="165"/>
    </location>
</feature>
<evidence type="ECO:0000313" key="2">
    <source>
        <dbReference type="EMBL" id="CAH0477417.1"/>
    </source>
</evidence>
<dbReference type="AlphaFoldDB" id="A0AAU9KZ92"/>
<proteinExistence type="predicted"/>
<protein>
    <submittedName>
        <fullName evidence="2">Uncharacterized protein</fullName>
    </submittedName>
</protein>
<keyword evidence="4" id="KW-1185">Reference proteome</keyword>
<name>A0AAU9KZ92_9STRA</name>
<dbReference type="EMBL" id="CAKKTJ010000168">
    <property type="protein sequence ID" value="CAH0477417.1"/>
    <property type="molecule type" value="Genomic_DNA"/>
</dbReference>